<dbReference type="Proteomes" id="UP000245383">
    <property type="component" value="Unassembled WGS sequence"/>
</dbReference>
<feature type="compositionally biased region" description="Polar residues" evidence="1">
    <location>
        <begin position="856"/>
        <end position="869"/>
    </location>
</feature>
<feature type="region of interest" description="Disordered" evidence="1">
    <location>
        <begin position="856"/>
        <end position="896"/>
    </location>
</feature>
<keyword evidence="3" id="KW-1185">Reference proteome</keyword>
<proteinExistence type="predicted"/>
<feature type="compositionally biased region" description="Low complexity" evidence="1">
    <location>
        <begin position="136"/>
        <end position="148"/>
    </location>
</feature>
<protein>
    <submittedName>
        <fullName evidence="2">Uncharacterized protein</fullName>
    </submittedName>
</protein>
<reference evidence="2 3" key="1">
    <citation type="journal article" date="2018" name="MBio">
        <title>Comparative Genomics Reveals the Core Gene Toolbox for the Fungus-Insect Symbiosis.</title>
        <authorList>
            <person name="Wang Y."/>
            <person name="Stata M."/>
            <person name="Wang W."/>
            <person name="Stajich J.E."/>
            <person name="White M.M."/>
            <person name="Moncalvo J.M."/>
        </authorList>
    </citation>
    <scope>NUCLEOTIDE SEQUENCE [LARGE SCALE GENOMIC DNA]</scope>
    <source>
        <strain evidence="2 3">SWE-8-4</strain>
    </source>
</reference>
<gene>
    <name evidence="2" type="ORF">BB561_001687</name>
</gene>
<organism evidence="2 3">
    <name type="scientific">Smittium simulii</name>
    <dbReference type="NCBI Taxonomy" id="133385"/>
    <lineage>
        <taxon>Eukaryota</taxon>
        <taxon>Fungi</taxon>
        <taxon>Fungi incertae sedis</taxon>
        <taxon>Zoopagomycota</taxon>
        <taxon>Kickxellomycotina</taxon>
        <taxon>Harpellomycetes</taxon>
        <taxon>Harpellales</taxon>
        <taxon>Legeriomycetaceae</taxon>
        <taxon>Smittium</taxon>
    </lineage>
</organism>
<feature type="region of interest" description="Disordered" evidence="1">
    <location>
        <begin position="669"/>
        <end position="713"/>
    </location>
</feature>
<evidence type="ECO:0000313" key="2">
    <source>
        <dbReference type="EMBL" id="PVU95650.1"/>
    </source>
</evidence>
<evidence type="ECO:0000313" key="3">
    <source>
        <dbReference type="Proteomes" id="UP000245383"/>
    </source>
</evidence>
<comment type="caution">
    <text evidence="2">The sequence shown here is derived from an EMBL/GenBank/DDBJ whole genome shotgun (WGS) entry which is preliminary data.</text>
</comment>
<feature type="region of interest" description="Disordered" evidence="1">
    <location>
        <begin position="588"/>
        <end position="639"/>
    </location>
</feature>
<name>A0A2T9YTH6_9FUNG</name>
<sequence>MPLHFGSDHISKGYLSANYFTEEKIYGKRAPSLHKSKYPNKIDIFAGSSRYFALISTKTNSISVILSWMATHFYIVVTCHEVSFSNRFSTGSEDSERFTGNIKLEFYSNESRSYAMVVFKPSRLKDETNPTIENNSQTKQKSKSSPKTTLICPNGFSLNSIQSFMSRTRNIATANVTSLIKSEISSSQSLPQTSTHNNTRINLNRFTVSPRSNTDGHIQELGFTDNNHQFNDLPARTGGLDAYNTNSTDSLENQLSNSAVLNSSSNSRNQIIQNTVLELVNRRSSAPTDHNSRYNFLFRNRDSCSSLQSLLPLYEHTELTDQSSNLNTTQIISNPTDINPIPPQNDTIQPDYIADSQLSLNCESQDIKNIQNYSQNPLEVTSNSQSNINNNAQGTIENLLESNSKNQNSNTFIASNTTGSKSTFSSAIIFRPPPNTQANMAINTFNTTRTNNDNFNFSSSYDDKALSHNQTKAQNDSFTMEMPPNNFLDVSTTTPPAYEEVDFSQNQSNAIRSRMASLSAPSTRNGEAFDILEPSASNYIVNSSQNLASSNVHDIMSLVIANAGTNTQRKGRTRLDLEPTFKIGNNSEFSQNYKAGKNSNHSTKKEINPAHSRNKSYSFVSNEEQSSDNLESYNHPNLKNALKKVNTTLTKKIYNSKSNDKRNWYSFSRPVSRSSVDNSEREDIISGPQLHLGTSLKKPTTNHSKEATSDLESSSISDVYLHKKLSLDSDDSPVVSKKDKNILKLSKHRQNYSNSNEPDFQASDVFDSNYYESLKQDKIKGHKKDKRWTFTKKISNNAVTFADDEKFSDSENDNSLSKQIKKVFVYPWKRISLSNRSTPTSSCLVTPSHSRKASISSVSEVSENQNDNCIRQDPDFFLKKNSSPGPKGYTRQHKPRLNINEFEIPTVKITTPNSD</sequence>
<evidence type="ECO:0000256" key="1">
    <source>
        <dbReference type="SAM" id="MobiDB-lite"/>
    </source>
</evidence>
<dbReference type="OrthoDB" id="5596756at2759"/>
<accession>A0A2T9YTH6</accession>
<dbReference type="EMBL" id="MBFR01000050">
    <property type="protein sequence ID" value="PVU95650.1"/>
    <property type="molecule type" value="Genomic_DNA"/>
</dbReference>
<dbReference type="AlphaFoldDB" id="A0A2T9YTH6"/>
<feature type="compositionally biased region" description="Polar residues" evidence="1">
    <location>
        <begin position="588"/>
        <end position="601"/>
    </location>
</feature>
<feature type="region of interest" description="Disordered" evidence="1">
    <location>
        <begin position="126"/>
        <end position="148"/>
    </location>
</feature>
<feature type="compositionally biased region" description="Polar residues" evidence="1">
    <location>
        <begin position="615"/>
        <end position="637"/>
    </location>
</feature>